<dbReference type="OrthoDB" id="9790710at2"/>
<evidence type="ECO:0000313" key="6">
    <source>
        <dbReference type="Proteomes" id="UP000025171"/>
    </source>
</evidence>
<dbReference type="STRING" id="1280950.HJO_04235"/>
<comment type="similarity">
    <text evidence="1">Belongs to the glycosyltransferase group 1 family. Glycosyltransferase 4 subfamily.</text>
</comment>
<dbReference type="Pfam" id="PF00534">
    <property type="entry name" value="Glycos_transf_1"/>
    <property type="match status" value="1"/>
</dbReference>
<name>A0A059FV55_9PROT</name>
<dbReference type="PANTHER" id="PTHR12526">
    <property type="entry name" value="GLYCOSYLTRANSFERASE"/>
    <property type="match status" value="1"/>
</dbReference>
<dbReference type="AlphaFoldDB" id="A0A059FV55"/>
<dbReference type="SUPFAM" id="SSF53756">
    <property type="entry name" value="UDP-Glycosyltransferase/glycogen phosphorylase"/>
    <property type="match status" value="1"/>
</dbReference>
<dbReference type="EMBL" id="ARYK01000001">
    <property type="protein sequence ID" value="KCZ94555.1"/>
    <property type="molecule type" value="Genomic_DNA"/>
</dbReference>
<dbReference type="eggNOG" id="COG0438">
    <property type="taxonomic scope" value="Bacteria"/>
</dbReference>
<dbReference type="InterPro" id="IPR001296">
    <property type="entry name" value="Glyco_trans_1"/>
</dbReference>
<evidence type="ECO:0000259" key="4">
    <source>
        <dbReference type="Pfam" id="PF00534"/>
    </source>
</evidence>
<reference evidence="5 6" key="1">
    <citation type="journal article" date="2014" name="Antonie Van Leeuwenhoek">
        <title>Hyphomonas beringensis sp. nov. and Hyphomonas chukchiensis sp. nov., isolated from surface seawater of the Bering Sea and Chukchi Sea.</title>
        <authorList>
            <person name="Li C."/>
            <person name="Lai Q."/>
            <person name="Li G."/>
            <person name="Dong C."/>
            <person name="Wang J."/>
            <person name="Liao Y."/>
            <person name="Shao Z."/>
        </authorList>
    </citation>
    <scope>NUCLEOTIDE SEQUENCE [LARGE SCALE GENOMIC DNA]</scope>
    <source>
        <strain evidence="5 6">MHS-2</strain>
    </source>
</reference>
<dbReference type="PATRIC" id="fig|1280950.3.peg.863"/>
<dbReference type="PANTHER" id="PTHR12526:SF640">
    <property type="entry name" value="COLANIC ACID BIOSYNTHESIS GLYCOSYLTRANSFERASE WCAL-RELATED"/>
    <property type="match status" value="1"/>
</dbReference>
<accession>A0A059FV55</accession>
<comment type="caution">
    <text evidence="5">The sequence shown here is derived from an EMBL/GenBank/DDBJ whole genome shotgun (WGS) entry which is preliminary data.</text>
</comment>
<dbReference type="GO" id="GO:0016757">
    <property type="term" value="F:glycosyltransferase activity"/>
    <property type="evidence" value="ECO:0007669"/>
    <property type="project" value="UniProtKB-KW"/>
</dbReference>
<protein>
    <submittedName>
        <fullName evidence="5">Group 1 glycosyl transferase</fullName>
    </submittedName>
</protein>
<dbReference type="RefSeq" id="WP_035613820.1">
    <property type="nucleotide sequence ID" value="NZ_ARYK01000001.1"/>
</dbReference>
<evidence type="ECO:0000313" key="5">
    <source>
        <dbReference type="EMBL" id="KCZ94555.1"/>
    </source>
</evidence>
<dbReference type="Proteomes" id="UP000025171">
    <property type="component" value="Unassembled WGS sequence"/>
</dbReference>
<keyword evidence="2" id="KW-0328">Glycosyltransferase</keyword>
<organism evidence="5 6">
    <name type="scientific">Hyphomonas johnsonii MHS-2</name>
    <dbReference type="NCBI Taxonomy" id="1280950"/>
    <lineage>
        <taxon>Bacteria</taxon>
        <taxon>Pseudomonadati</taxon>
        <taxon>Pseudomonadota</taxon>
        <taxon>Alphaproteobacteria</taxon>
        <taxon>Hyphomonadales</taxon>
        <taxon>Hyphomonadaceae</taxon>
        <taxon>Hyphomonas</taxon>
    </lineage>
</organism>
<keyword evidence="3 5" id="KW-0808">Transferase</keyword>
<feature type="domain" description="Glycosyl transferase family 1" evidence="4">
    <location>
        <begin position="222"/>
        <end position="382"/>
    </location>
</feature>
<evidence type="ECO:0000256" key="3">
    <source>
        <dbReference type="ARBA" id="ARBA00022679"/>
    </source>
</evidence>
<dbReference type="Gene3D" id="3.40.50.2000">
    <property type="entry name" value="Glycogen Phosphorylase B"/>
    <property type="match status" value="2"/>
</dbReference>
<proteinExistence type="inferred from homology"/>
<keyword evidence="6" id="KW-1185">Reference proteome</keyword>
<evidence type="ECO:0000256" key="2">
    <source>
        <dbReference type="ARBA" id="ARBA00022676"/>
    </source>
</evidence>
<gene>
    <name evidence="5" type="ORF">HJO_04235</name>
</gene>
<evidence type="ECO:0000256" key="1">
    <source>
        <dbReference type="ARBA" id="ARBA00009481"/>
    </source>
</evidence>
<sequence length="429" mass="46166">MKIAFFVNAFPMMSEAFIANSAAALMDAGHSVDIFGLGNVQPTGCSVEAAAIDEMDAHTFNARWPRSRAGRLAELPSALSKISKNGGLSSLRRLRPAIYRRTFADLSAVYQASAIEGPGAYDILHCQFATLAEDVIKHRKAGFLSGNIVVNFRGYDITETVDAVGPQVYDHVWDEAASFIANCDYFKDRAVAIGCPSDRIEVIGSGIRLENFPFEPASPPAGNALRFLMVGRLIERKGFHVALRALASFSAQSSARIHVDIVGDGAMRAELEALAHALGLGQSVRFHGARTHSEIADFIRRTDVFLAPSMTSATGGQDAPVNTLKEAMAIGRPVIATYHGGIPELVIEGETGAMADEADVSSLCAAIERLTAAPSAWPAIVKRARRKVEDMYGLDKCTDKLVSHYEKCLARANDNAEPVNNNALRMIAT</sequence>